<evidence type="ECO:0000313" key="3">
    <source>
        <dbReference type="Ensembl" id="ENSANAP00000027978.1"/>
    </source>
</evidence>
<dbReference type="GO" id="GO:0005886">
    <property type="term" value="C:plasma membrane"/>
    <property type="evidence" value="ECO:0007669"/>
    <property type="project" value="TreeGrafter"/>
</dbReference>
<keyword evidence="4" id="KW-1185">Reference proteome</keyword>
<dbReference type="Pfam" id="PF16209">
    <property type="entry name" value="PhoLip_ATPase_N"/>
    <property type="match status" value="1"/>
</dbReference>
<dbReference type="PANTHER" id="PTHR24092:SF78">
    <property type="entry name" value="PHOSPHOLIPID-TRANSPORTING ATPASE IK"/>
    <property type="match status" value="1"/>
</dbReference>
<dbReference type="OMA" id="YEQFHHL"/>
<feature type="domain" description="P-type ATPase N-terminal" evidence="2">
    <location>
        <begin position="23"/>
        <end position="98"/>
    </location>
</feature>
<dbReference type="SUPFAM" id="SSF81665">
    <property type="entry name" value="Calcium ATPase, transmembrane domain M"/>
    <property type="match status" value="1"/>
</dbReference>
<protein>
    <recommendedName>
        <fullName evidence="2">P-type ATPase N-terminal domain-containing protein</fullName>
    </recommendedName>
</protein>
<organism evidence="3 4">
    <name type="scientific">Aotus nancymaae</name>
    <name type="common">Ma's night monkey</name>
    <dbReference type="NCBI Taxonomy" id="37293"/>
    <lineage>
        <taxon>Eukaryota</taxon>
        <taxon>Metazoa</taxon>
        <taxon>Chordata</taxon>
        <taxon>Craniata</taxon>
        <taxon>Vertebrata</taxon>
        <taxon>Euteleostomi</taxon>
        <taxon>Mammalia</taxon>
        <taxon>Eutheria</taxon>
        <taxon>Euarchontoglires</taxon>
        <taxon>Primates</taxon>
        <taxon>Haplorrhini</taxon>
        <taxon>Platyrrhini</taxon>
        <taxon>Aotidae</taxon>
        <taxon>Aotus</taxon>
    </lineage>
</organism>
<dbReference type="InterPro" id="IPR008250">
    <property type="entry name" value="ATPase_P-typ_transduc_dom_A_sf"/>
</dbReference>
<evidence type="ECO:0000313" key="4">
    <source>
        <dbReference type="Proteomes" id="UP000233020"/>
    </source>
</evidence>
<comment type="subcellular location">
    <subcellularLocation>
        <location evidence="1">Membrane</location>
        <topology evidence="1">Multi-pass membrane protein</topology>
    </subcellularLocation>
</comment>
<dbReference type="Ensembl" id="ENSANAT00000046002.1">
    <property type="protein sequence ID" value="ENSANAP00000027978.1"/>
    <property type="gene ID" value="ENSANAG00000031845.1"/>
</dbReference>
<dbReference type="GO" id="GO:0005802">
    <property type="term" value="C:trans-Golgi network"/>
    <property type="evidence" value="ECO:0007669"/>
    <property type="project" value="TreeGrafter"/>
</dbReference>
<accession>A0A2K5E469</accession>
<dbReference type="PANTHER" id="PTHR24092">
    <property type="entry name" value="PROBABLE PHOSPHOLIPID-TRANSPORTING ATPASE"/>
    <property type="match status" value="1"/>
</dbReference>
<dbReference type="Proteomes" id="UP000233020">
    <property type="component" value="Unplaced"/>
</dbReference>
<dbReference type="AlphaFoldDB" id="A0A2K5E469"/>
<dbReference type="InterPro" id="IPR023298">
    <property type="entry name" value="ATPase_P-typ_TM_dom_sf"/>
</dbReference>
<reference evidence="3" key="1">
    <citation type="submission" date="2025-08" db="UniProtKB">
        <authorList>
            <consortium name="Ensembl"/>
        </authorList>
    </citation>
    <scope>IDENTIFICATION</scope>
</reference>
<dbReference type="GO" id="GO:0140326">
    <property type="term" value="F:ATPase-coupled intramembrane lipid transporter activity"/>
    <property type="evidence" value="ECO:0007669"/>
    <property type="project" value="TreeGrafter"/>
</dbReference>
<reference evidence="3" key="2">
    <citation type="submission" date="2025-09" db="UniProtKB">
        <authorList>
            <consortium name="Ensembl"/>
        </authorList>
    </citation>
    <scope>IDENTIFICATION</scope>
</reference>
<dbReference type="STRING" id="37293.ENSANAP00000027978"/>
<dbReference type="GO" id="GO:0007030">
    <property type="term" value="P:Golgi organization"/>
    <property type="evidence" value="ECO:0007669"/>
    <property type="project" value="TreeGrafter"/>
</dbReference>
<evidence type="ECO:0000256" key="1">
    <source>
        <dbReference type="ARBA" id="ARBA00004141"/>
    </source>
</evidence>
<dbReference type="InterPro" id="IPR032631">
    <property type="entry name" value="P-type_ATPase_N"/>
</dbReference>
<dbReference type="Gene3D" id="2.70.150.10">
    <property type="entry name" value="Calcium-transporting ATPase, cytoplasmic transduction domain A"/>
    <property type="match status" value="1"/>
</dbReference>
<dbReference type="GO" id="GO:0045332">
    <property type="term" value="P:phospholipid translocation"/>
    <property type="evidence" value="ECO:0007669"/>
    <property type="project" value="TreeGrafter"/>
</dbReference>
<sequence length="328" mass="37405">MGSLGQREELQDEDKNSAFTWEVQANNRAYNSQLKEKVFLCWRRRKHKTNIICTAQYNFFSFLPLTLYEQFHHLSNLYFLLIIILQGIPDISTLPWFSLFTPMICLLFIRATRELVDDIGRHKSDRAVNDRPCQILMGKSFTWKKWKDLCVGDVICLHKDSIVPADTLLLASTEPSSLCYVETVDIDGESNLKFGQAPTITHQELTTVRNMASFQGTVTCEAPNSRLHHFVGCLEWNDKKYSLDIGNLLLRGCRIRNTDTCYGLVIYAGMNGGKIHLKRTKLDLMMNKLVVVVSCQQVPLPQEHRGGAGPGLPHDISAWVKRVRCVSK</sequence>
<name>A0A2K5E469_AOTNA</name>
<dbReference type="GeneTree" id="ENSGT00940000160463"/>
<dbReference type="SUPFAM" id="SSF81653">
    <property type="entry name" value="Calcium ATPase, transduction domain A"/>
    <property type="match status" value="1"/>
</dbReference>
<evidence type="ECO:0000259" key="2">
    <source>
        <dbReference type="Pfam" id="PF16209"/>
    </source>
</evidence>
<proteinExistence type="predicted"/>